<feature type="compositionally biased region" description="Low complexity" evidence="4">
    <location>
        <begin position="171"/>
        <end position="212"/>
    </location>
</feature>
<keyword evidence="3" id="KW-0175">Coiled coil</keyword>
<feature type="compositionally biased region" description="Low complexity" evidence="4">
    <location>
        <begin position="841"/>
        <end position="857"/>
    </location>
</feature>
<dbReference type="STRING" id="312017.Q24D16"/>
<dbReference type="InterPro" id="IPR001452">
    <property type="entry name" value="SH3_domain"/>
</dbReference>
<dbReference type="GeneID" id="7825173"/>
<dbReference type="Pfam" id="PF00018">
    <property type="entry name" value="SH3_1"/>
    <property type="match status" value="1"/>
</dbReference>
<feature type="compositionally biased region" description="Polar residues" evidence="4">
    <location>
        <begin position="866"/>
        <end position="878"/>
    </location>
</feature>
<dbReference type="PROSITE" id="PS50002">
    <property type="entry name" value="SH3"/>
    <property type="match status" value="1"/>
</dbReference>
<dbReference type="SUPFAM" id="SSF50044">
    <property type="entry name" value="SH3-domain"/>
    <property type="match status" value="1"/>
</dbReference>
<feature type="compositionally biased region" description="Polar residues" evidence="4">
    <location>
        <begin position="213"/>
        <end position="222"/>
    </location>
</feature>
<evidence type="ECO:0000313" key="7">
    <source>
        <dbReference type="Proteomes" id="UP000009168"/>
    </source>
</evidence>
<feature type="domain" description="SH3" evidence="5">
    <location>
        <begin position="929"/>
        <end position="988"/>
    </location>
</feature>
<dbReference type="Proteomes" id="UP000009168">
    <property type="component" value="Unassembled WGS sequence"/>
</dbReference>
<accession>Q24D16</accession>
<feature type="compositionally biased region" description="Basic and acidic residues" evidence="4">
    <location>
        <begin position="697"/>
        <end position="710"/>
    </location>
</feature>
<dbReference type="CDD" id="cd00174">
    <property type="entry name" value="SH3"/>
    <property type="match status" value="1"/>
</dbReference>
<dbReference type="PRINTS" id="PR00452">
    <property type="entry name" value="SH3DOMAIN"/>
</dbReference>
<feature type="region of interest" description="Disordered" evidence="4">
    <location>
        <begin position="841"/>
        <end position="880"/>
    </location>
</feature>
<feature type="compositionally biased region" description="Low complexity" evidence="4">
    <location>
        <begin position="682"/>
        <end position="696"/>
    </location>
</feature>
<sequence>MGKNNSVLTTQASRQNTLSNNQMTEQQYSTSNDQQLSYIEDELDSCFQSQDQLRQSHQNINSYNQKSLDGVGNNNKIQNKFFSGSSQERQNNCKIASSNSQANSLKKLNQPVQPCQSQQQNSKQVRNNCYYKLNSQQMLQKSSSNQMPLKNTKNECQTADKRQQRSNSIFSNRNQQNQLQSQQQQSRLVRSSSSNINQLSSNIDDNNNSSNQYMQQKNSNEKGTFLNKNKEFYIQNNATDEDSSLYNNKLQLDIIENILNKEEQYQNWRDENIQLKEAVKNLINELNGYKKKCINLETYSSQLEQSISQSKHNYQVELIKFSDQIQKFKNIQLLYQNEKQMCEKMEKELILKDQELADTKQYLKNSILFLLEQRDSIFQNNNIKDSQQNDSFSFEEKSEGLNNFKSLLLGQFDKYINSMSQVINELKITYSSKLNKSFNEMPRQITDFNQVPQQVNKIFKHKESQIKNNKQTSLSQGKYSITTQNQNFVGINTNINKQMNQKVETKKVLNKDIQNQNQLINMSSATSNNFKANGSIDQNKQSSFQNKILCTQSTEQDQEDQAIYIPSVNRFNKNGSCLDNMNKSNIMNQQRSLSQNNSTSNIQKQVQDLNQIRPLASVNKNQDYIVQDKCEVQKIIIKSEAQEKDNQEQILQTDLEFNETFQKINEVNLINNETLTFDFEMSSSKKQNEQNNGQEKQTVEKINTNKEVNKNRGRNSSLGSFEYSKFKQNLEEHINNDDSTFQNTAFNSQLLEHSAAIPIQNKNIYNQQSITDFEIAEESEKAGIFSQNKKINKEEQISKVIEDDQSQKILQNKSLNSSFSDSESENRCQSLSTRVFKNKNNNNSQQISIKKSSTQKQLIDEKQPQKAANQSTISNTYNCKKPPIDIKDKENKCPNSNNCNSEQSLKISNQSKQPFSEQKTQATTNITKEQHKFVLSKEEFISQQDGHLSFKQGEKIQVLKQTKNGWWIGMCNNKIGYFPFNFVEEIKDQQSA</sequence>
<gene>
    <name evidence="6" type="ORF">TTHERM_00710780</name>
</gene>
<evidence type="ECO:0000256" key="2">
    <source>
        <dbReference type="PROSITE-ProRule" id="PRU00192"/>
    </source>
</evidence>
<feature type="region of interest" description="Disordered" evidence="4">
    <location>
        <begin position="681"/>
        <end position="716"/>
    </location>
</feature>
<dbReference type="eggNOG" id="ENOG502SDUU">
    <property type="taxonomic scope" value="Eukaryota"/>
</dbReference>
<proteinExistence type="predicted"/>
<keyword evidence="1 2" id="KW-0728">SH3 domain</keyword>
<dbReference type="InterPro" id="IPR036028">
    <property type="entry name" value="SH3-like_dom_sf"/>
</dbReference>
<dbReference type="SMART" id="SM00326">
    <property type="entry name" value="SH3"/>
    <property type="match status" value="1"/>
</dbReference>
<dbReference type="Gene3D" id="2.30.30.40">
    <property type="entry name" value="SH3 Domains"/>
    <property type="match status" value="1"/>
</dbReference>
<feature type="region of interest" description="Disordered" evidence="4">
    <location>
        <begin position="1"/>
        <end position="33"/>
    </location>
</feature>
<reference evidence="7" key="1">
    <citation type="journal article" date="2006" name="PLoS Biol.">
        <title>Macronuclear genome sequence of the ciliate Tetrahymena thermophila, a model eukaryote.</title>
        <authorList>
            <person name="Eisen J.A."/>
            <person name="Coyne R.S."/>
            <person name="Wu M."/>
            <person name="Wu D."/>
            <person name="Thiagarajan M."/>
            <person name="Wortman J.R."/>
            <person name="Badger J.H."/>
            <person name="Ren Q."/>
            <person name="Amedeo P."/>
            <person name="Jones K.M."/>
            <person name="Tallon L.J."/>
            <person name="Delcher A.L."/>
            <person name="Salzberg S.L."/>
            <person name="Silva J.C."/>
            <person name="Haas B.J."/>
            <person name="Majoros W.H."/>
            <person name="Farzad M."/>
            <person name="Carlton J.M."/>
            <person name="Smith R.K. Jr."/>
            <person name="Garg J."/>
            <person name="Pearlman R.E."/>
            <person name="Karrer K.M."/>
            <person name="Sun L."/>
            <person name="Manning G."/>
            <person name="Elde N.C."/>
            <person name="Turkewitz A.P."/>
            <person name="Asai D.J."/>
            <person name="Wilkes D.E."/>
            <person name="Wang Y."/>
            <person name="Cai H."/>
            <person name="Collins K."/>
            <person name="Stewart B.A."/>
            <person name="Lee S.R."/>
            <person name="Wilamowska K."/>
            <person name="Weinberg Z."/>
            <person name="Ruzzo W.L."/>
            <person name="Wloga D."/>
            <person name="Gaertig J."/>
            <person name="Frankel J."/>
            <person name="Tsao C.-C."/>
            <person name="Gorovsky M.A."/>
            <person name="Keeling P.J."/>
            <person name="Waller R.F."/>
            <person name="Patron N.J."/>
            <person name="Cherry J.M."/>
            <person name="Stover N.A."/>
            <person name="Krieger C.J."/>
            <person name="del Toro C."/>
            <person name="Ryder H.F."/>
            <person name="Williamson S.C."/>
            <person name="Barbeau R.A."/>
            <person name="Hamilton E.P."/>
            <person name="Orias E."/>
        </authorList>
    </citation>
    <scope>NUCLEOTIDE SEQUENCE [LARGE SCALE GENOMIC DNA]</scope>
    <source>
        <strain evidence="7">SB210</strain>
    </source>
</reference>
<feature type="coiled-coil region" evidence="3">
    <location>
        <begin position="328"/>
        <end position="355"/>
    </location>
</feature>
<keyword evidence="7" id="KW-1185">Reference proteome</keyword>
<evidence type="ECO:0000256" key="1">
    <source>
        <dbReference type="ARBA" id="ARBA00022443"/>
    </source>
</evidence>
<name>Q24D16_TETTS</name>
<feature type="compositionally biased region" description="Polar residues" evidence="4">
    <location>
        <begin position="139"/>
        <end position="157"/>
    </location>
</feature>
<protein>
    <recommendedName>
        <fullName evidence="5">SH3 domain-containing protein</fullName>
    </recommendedName>
</protein>
<evidence type="ECO:0000256" key="4">
    <source>
        <dbReference type="SAM" id="MobiDB-lite"/>
    </source>
</evidence>
<feature type="coiled-coil region" evidence="3">
    <location>
        <begin position="258"/>
        <end position="292"/>
    </location>
</feature>
<dbReference type="HOGENOM" id="CLU_295709_0_0_1"/>
<evidence type="ECO:0000256" key="3">
    <source>
        <dbReference type="SAM" id="Coils"/>
    </source>
</evidence>
<dbReference type="KEGG" id="tet:TTHERM_00710780"/>
<dbReference type="OrthoDB" id="296320at2759"/>
<evidence type="ECO:0000313" key="6">
    <source>
        <dbReference type="EMBL" id="EAS05592.3"/>
    </source>
</evidence>
<dbReference type="AlphaFoldDB" id="Q24D16"/>
<dbReference type="RefSeq" id="XP_001025837.3">
    <property type="nucleotide sequence ID" value="XM_001025837.3"/>
</dbReference>
<evidence type="ECO:0000259" key="5">
    <source>
        <dbReference type="PROSITE" id="PS50002"/>
    </source>
</evidence>
<dbReference type="EMBL" id="GG662338">
    <property type="protein sequence ID" value="EAS05592.3"/>
    <property type="molecule type" value="Genomic_DNA"/>
</dbReference>
<dbReference type="InParanoid" id="Q24D16"/>
<feature type="region of interest" description="Disordered" evidence="4">
    <location>
        <begin position="139"/>
        <end position="224"/>
    </location>
</feature>
<organism evidence="6 7">
    <name type="scientific">Tetrahymena thermophila (strain SB210)</name>
    <dbReference type="NCBI Taxonomy" id="312017"/>
    <lineage>
        <taxon>Eukaryota</taxon>
        <taxon>Sar</taxon>
        <taxon>Alveolata</taxon>
        <taxon>Ciliophora</taxon>
        <taxon>Intramacronucleata</taxon>
        <taxon>Oligohymenophorea</taxon>
        <taxon>Hymenostomatida</taxon>
        <taxon>Tetrahymenina</taxon>
        <taxon>Tetrahymenidae</taxon>
        <taxon>Tetrahymena</taxon>
    </lineage>
</organism>